<dbReference type="SMART" id="SM00354">
    <property type="entry name" value="HTH_LACI"/>
    <property type="match status" value="1"/>
</dbReference>
<reference evidence="5 6" key="1">
    <citation type="submission" date="2018-10" db="EMBL/GenBank/DDBJ databases">
        <title>Phylogenomics of Brevibacillus.</title>
        <authorList>
            <person name="Dunlap C."/>
        </authorList>
    </citation>
    <scope>NUCLEOTIDE SEQUENCE [LARGE SCALE GENOMIC DNA]</scope>
    <source>
        <strain evidence="5 6">JCM 15774</strain>
    </source>
</reference>
<proteinExistence type="predicted"/>
<evidence type="ECO:0000256" key="1">
    <source>
        <dbReference type="ARBA" id="ARBA00023015"/>
    </source>
</evidence>
<dbReference type="CDD" id="cd06267">
    <property type="entry name" value="PBP1_LacI_sugar_binding-like"/>
    <property type="match status" value="1"/>
</dbReference>
<dbReference type="PANTHER" id="PTHR30146:SF109">
    <property type="entry name" value="HTH-TYPE TRANSCRIPTIONAL REGULATOR GALS"/>
    <property type="match status" value="1"/>
</dbReference>
<dbReference type="InterPro" id="IPR000843">
    <property type="entry name" value="HTH_LacI"/>
</dbReference>
<gene>
    <name evidence="5" type="ORF">EDM59_08785</name>
</gene>
<evidence type="ECO:0000313" key="5">
    <source>
        <dbReference type="EMBL" id="RNB89410.1"/>
    </source>
</evidence>
<dbReference type="PANTHER" id="PTHR30146">
    <property type="entry name" value="LACI-RELATED TRANSCRIPTIONAL REPRESSOR"/>
    <property type="match status" value="1"/>
</dbReference>
<dbReference type="SUPFAM" id="SSF53822">
    <property type="entry name" value="Periplasmic binding protein-like I"/>
    <property type="match status" value="1"/>
</dbReference>
<dbReference type="Gene3D" id="3.40.50.2300">
    <property type="match status" value="2"/>
</dbReference>
<evidence type="ECO:0000256" key="2">
    <source>
        <dbReference type="ARBA" id="ARBA00023125"/>
    </source>
</evidence>
<dbReference type="AlphaFoldDB" id="A0A3M8DMS6"/>
<evidence type="ECO:0000256" key="3">
    <source>
        <dbReference type="ARBA" id="ARBA00023163"/>
    </source>
</evidence>
<comment type="caution">
    <text evidence="5">The sequence shown here is derived from an EMBL/GenBank/DDBJ whole genome shotgun (WGS) entry which is preliminary data.</text>
</comment>
<dbReference type="PROSITE" id="PS50932">
    <property type="entry name" value="HTH_LACI_2"/>
    <property type="match status" value="1"/>
</dbReference>
<organism evidence="5 6">
    <name type="scientific">Brevibacillus nitrificans</name>
    <dbReference type="NCBI Taxonomy" id="651560"/>
    <lineage>
        <taxon>Bacteria</taxon>
        <taxon>Bacillati</taxon>
        <taxon>Bacillota</taxon>
        <taxon>Bacilli</taxon>
        <taxon>Bacillales</taxon>
        <taxon>Paenibacillaceae</taxon>
        <taxon>Brevibacillus</taxon>
    </lineage>
</organism>
<dbReference type="EMBL" id="RHHU01000003">
    <property type="protein sequence ID" value="RNB89410.1"/>
    <property type="molecule type" value="Genomic_DNA"/>
</dbReference>
<dbReference type="Pfam" id="PF00356">
    <property type="entry name" value="LacI"/>
    <property type="match status" value="1"/>
</dbReference>
<dbReference type="CDD" id="cd01392">
    <property type="entry name" value="HTH_LacI"/>
    <property type="match status" value="1"/>
</dbReference>
<dbReference type="GO" id="GO:0003700">
    <property type="term" value="F:DNA-binding transcription factor activity"/>
    <property type="evidence" value="ECO:0007669"/>
    <property type="project" value="TreeGrafter"/>
</dbReference>
<keyword evidence="1" id="KW-0805">Transcription regulation</keyword>
<dbReference type="Pfam" id="PF13377">
    <property type="entry name" value="Peripla_BP_3"/>
    <property type="match status" value="1"/>
</dbReference>
<dbReference type="Gene3D" id="1.10.260.40">
    <property type="entry name" value="lambda repressor-like DNA-binding domains"/>
    <property type="match status" value="1"/>
</dbReference>
<feature type="domain" description="HTH lacI-type" evidence="4">
    <location>
        <begin position="5"/>
        <end position="59"/>
    </location>
</feature>
<dbReference type="PRINTS" id="PR00036">
    <property type="entry name" value="HTHLACI"/>
</dbReference>
<evidence type="ECO:0000313" key="6">
    <source>
        <dbReference type="Proteomes" id="UP000269573"/>
    </source>
</evidence>
<keyword evidence="6" id="KW-1185">Reference proteome</keyword>
<accession>A0A3M8DMS6</accession>
<evidence type="ECO:0000259" key="4">
    <source>
        <dbReference type="PROSITE" id="PS50932"/>
    </source>
</evidence>
<sequence>MKGRVTADDVAKKAGVSQSTVSRVLNNYPFIKEGTREKVLEAINELGFTRDEIARSLVEKKTRTIGLIIGNISNPFFAESAGVIISKAQKEKYDVIIYNTNHDDYQLEKAISTLIGKRVDGILAAAVNRNNARVKQLYENGFPIVLYNSRLDDSEVNSISLDNKKGAMLAVEHLAELGHKKIAYIAGPSKYLTVYERYVAYREALQKYGLSYDSELVFKEELTHDKVVTFTKRILSRPDRPSAIFAMSDEMALAVMDGVAGLGLKIPEDVSIIGFDNINIAANSYIGLTTISQQKEKMALLALDNLIQLIESDQKDVQPVHVIIEPELLIRRTTGVCNGS</sequence>
<dbReference type="SUPFAM" id="SSF47413">
    <property type="entry name" value="lambda repressor-like DNA-binding domains"/>
    <property type="match status" value="1"/>
</dbReference>
<protein>
    <submittedName>
        <fullName evidence="5">LacI family transcriptional regulator</fullName>
    </submittedName>
</protein>
<dbReference type="InterPro" id="IPR010982">
    <property type="entry name" value="Lambda_DNA-bd_dom_sf"/>
</dbReference>
<dbReference type="GO" id="GO:0000976">
    <property type="term" value="F:transcription cis-regulatory region binding"/>
    <property type="evidence" value="ECO:0007669"/>
    <property type="project" value="TreeGrafter"/>
</dbReference>
<dbReference type="InterPro" id="IPR046335">
    <property type="entry name" value="LacI/GalR-like_sensor"/>
</dbReference>
<name>A0A3M8DMS6_9BACL</name>
<keyword evidence="3" id="KW-0804">Transcription</keyword>
<dbReference type="InterPro" id="IPR028082">
    <property type="entry name" value="Peripla_BP_I"/>
</dbReference>
<dbReference type="Proteomes" id="UP000269573">
    <property type="component" value="Unassembled WGS sequence"/>
</dbReference>
<keyword evidence="2" id="KW-0238">DNA-binding</keyword>